<protein>
    <submittedName>
        <fullName evidence="1">TerB family tellurite resistance protein</fullName>
    </submittedName>
</protein>
<evidence type="ECO:0000313" key="1">
    <source>
        <dbReference type="EMBL" id="PZE16094.1"/>
    </source>
</evidence>
<keyword evidence="2" id="KW-1185">Reference proteome</keyword>
<dbReference type="Gene3D" id="1.10.3680.10">
    <property type="entry name" value="TerB-like"/>
    <property type="match status" value="1"/>
</dbReference>
<comment type="caution">
    <text evidence="1">The sequence shown here is derived from an EMBL/GenBank/DDBJ whole genome shotgun (WGS) entry which is preliminary data.</text>
</comment>
<reference evidence="1 2" key="1">
    <citation type="submission" date="2018-06" db="EMBL/GenBank/DDBJ databases">
        <title>The draft genome sequence of Crocinitomix sp. SM1701.</title>
        <authorList>
            <person name="Zhang X."/>
        </authorList>
    </citation>
    <scope>NUCLEOTIDE SEQUENCE [LARGE SCALE GENOMIC DNA]</scope>
    <source>
        <strain evidence="1 2">SM1701</strain>
    </source>
</reference>
<dbReference type="Proteomes" id="UP000249248">
    <property type="component" value="Unassembled WGS sequence"/>
</dbReference>
<sequence length="130" mass="15234">MEEKKSLMKTLIELAEIDGKLIEREYAFLWAIASQLGLSKEKFEELFQEEIPFNPPANEFERIIQFQRMVLMMSVDENASETEVNYVKEMGLKMGLNPMSISNVLLEMKNHPNHMIPPNVLIQIFQRHHN</sequence>
<accession>A0A2W1MXJ1</accession>
<dbReference type="EMBL" id="QKSB01000012">
    <property type="protein sequence ID" value="PZE16094.1"/>
    <property type="molecule type" value="Genomic_DNA"/>
</dbReference>
<dbReference type="AlphaFoldDB" id="A0A2W1MXJ1"/>
<dbReference type="RefSeq" id="WP_111064303.1">
    <property type="nucleotide sequence ID" value="NZ_JBHUCU010000001.1"/>
</dbReference>
<evidence type="ECO:0000313" key="2">
    <source>
        <dbReference type="Proteomes" id="UP000249248"/>
    </source>
</evidence>
<proteinExistence type="predicted"/>
<organism evidence="1 2">
    <name type="scientific">Putridiphycobacter roseus</name>
    <dbReference type="NCBI Taxonomy" id="2219161"/>
    <lineage>
        <taxon>Bacteria</taxon>
        <taxon>Pseudomonadati</taxon>
        <taxon>Bacteroidota</taxon>
        <taxon>Flavobacteriia</taxon>
        <taxon>Flavobacteriales</taxon>
        <taxon>Crocinitomicaceae</taxon>
        <taxon>Putridiphycobacter</taxon>
    </lineage>
</organism>
<name>A0A2W1MXJ1_9FLAO</name>
<dbReference type="SUPFAM" id="SSF158682">
    <property type="entry name" value="TerB-like"/>
    <property type="match status" value="1"/>
</dbReference>
<gene>
    <name evidence="1" type="ORF">DNU06_14955</name>
</gene>
<dbReference type="InterPro" id="IPR029024">
    <property type="entry name" value="TerB-like"/>
</dbReference>